<dbReference type="Pfam" id="PF07589">
    <property type="entry name" value="PEP-CTERM"/>
    <property type="match status" value="1"/>
</dbReference>
<dbReference type="EMBL" id="FOTW01000037">
    <property type="protein sequence ID" value="SFM84052.1"/>
    <property type="molecule type" value="Genomic_DNA"/>
</dbReference>
<dbReference type="InterPro" id="IPR013424">
    <property type="entry name" value="Ice-binding_C"/>
</dbReference>
<dbReference type="Proteomes" id="UP000199470">
    <property type="component" value="Unassembled WGS sequence"/>
</dbReference>
<protein>
    <submittedName>
        <fullName evidence="3">PEP-CTERM protein-sorting domain-containing protein</fullName>
    </submittedName>
</protein>
<feature type="signal peptide" evidence="1">
    <location>
        <begin position="1"/>
        <end position="21"/>
    </location>
</feature>
<keyword evidence="1" id="KW-0732">Signal</keyword>
<dbReference type="OrthoDB" id="8708448at2"/>
<organism evidence="3 4">
    <name type="scientific">Rugamonas rubra</name>
    <dbReference type="NCBI Taxonomy" id="758825"/>
    <lineage>
        <taxon>Bacteria</taxon>
        <taxon>Pseudomonadati</taxon>
        <taxon>Pseudomonadota</taxon>
        <taxon>Betaproteobacteria</taxon>
        <taxon>Burkholderiales</taxon>
        <taxon>Oxalobacteraceae</taxon>
        <taxon>Telluria group</taxon>
        <taxon>Rugamonas</taxon>
    </lineage>
</organism>
<feature type="domain" description="Ice-binding protein C-terminal" evidence="2">
    <location>
        <begin position="146"/>
        <end position="170"/>
    </location>
</feature>
<evidence type="ECO:0000313" key="3">
    <source>
        <dbReference type="EMBL" id="SFM84052.1"/>
    </source>
</evidence>
<dbReference type="NCBIfam" id="NF038126">
    <property type="entry name" value="PEP_CTERM_FxDxF"/>
    <property type="match status" value="1"/>
</dbReference>
<proteinExistence type="predicted"/>
<dbReference type="AlphaFoldDB" id="A0A1I4U4X3"/>
<evidence type="ECO:0000256" key="1">
    <source>
        <dbReference type="SAM" id="SignalP"/>
    </source>
</evidence>
<dbReference type="STRING" id="758825.SAMN02982985_05493"/>
<dbReference type="NCBIfam" id="TIGR02595">
    <property type="entry name" value="PEP_CTERM"/>
    <property type="match status" value="1"/>
</dbReference>
<sequence>MKLKSLLLAAMLAAPFTAVMAEDLTPSVPLVGVPPMQSAGFGLTHMFSGEFWDTITFTPAVGPSMVDASLVTIGFSAVNNIDFLGATLNGNPLILSGPGFFEFGGMFPAPASGSLVLTVHGWAGDMMMHKDTPITASYAGTINVTAVPEPETYGMMLGGLGVLAFLARRRKSS</sequence>
<evidence type="ECO:0000313" key="4">
    <source>
        <dbReference type="Proteomes" id="UP000199470"/>
    </source>
</evidence>
<accession>A0A1I4U4X3</accession>
<dbReference type="RefSeq" id="WP_093390876.1">
    <property type="nucleotide sequence ID" value="NZ_FOTW01000037.1"/>
</dbReference>
<name>A0A1I4U4X3_9BURK</name>
<reference evidence="3 4" key="1">
    <citation type="submission" date="2016-10" db="EMBL/GenBank/DDBJ databases">
        <authorList>
            <person name="de Groot N.N."/>
        </authorList>
    </citation>
    <scope>NUCLEOTIDE SEQUENCE [LARGE SCALE GENOMIC DNA]</scope>
    <source>
        <strain evidence="3 4">ATCC 43154</strain>
    </source>
</reference>
<gene>
    <name evidence="3" type="ORF">SAMN02982985_05493</name>
</gene>
<evidence type="ECO:0000259" key="2">
    <source>
        <dbReference type="Pfam" id="PF07589"/>
    </source>
</evidence>
<feature type="chain" id="PRO_5011447634" evidence="1">
    <location>
        <begin position="22"/>
        <end position="173"/>
    </location>
</feature>
<keyword evidence="4" id="KW-1185">Reference proteome</keyword>